<feature type="transmembrane region" description="Helical" evidence="4">
    <location>
        <begin position="29"/>
        <end position="46"/>
    </location>
</feature>
<keyword evidence="2" id="KW-0808">Transferase</keyword>
<dbReference type="GO" id="GO:0036149">
    <property type="term" value="P:phosphatidylinositol acyl-chain remodeling"/>
    <property type="evidence" value="ECO:0007669"/>
    <property type="project" value="TreeGrafter"/>
</dbReference>
<feature type="domain" description="Acyltransferase C-terminal" evidence="5">
    <location>
        <begin position="267"/>
        <end position="320"/>
    </location>
</feature>
<organism evidence="6 7">
    <name type="scientific">Panagrellus redivivus</name>
    <name type="common">Microworm</name>
    <dbReference type="NCBI Taxonomy" id="6233"/>
    <lineage>
        <taxon>Eukaryota</taxon>
        <taxon>Metazoa</taxon>
        <taxon>Ecdysozoa</taxon>
        <taxon>Nematoda</taxon>
        <taxon>Chromadorea</taxon>
        <taxon>Rhabditida</taxon>
        <taxon>Tylenchina</taxon>
        <taxon>Panagrolaimomorpha</taxon>
        <taxon>Panagrolaimoidea</taxon>
        <taxon>Panagrolaimidae</taxon>
        <taxon>Panagrellus</taxon>
    </lineage>
</organism>
<dbReference type="GO" id="GO:0016746">
    <property type="term" value="F:acyltransferase activity"/>
    <property type="evidence" value="ECO:0007669"/>
    <property type="project" value="UniProtKB-KW"/>
</dbReference>
<protein>
    <submittedName>
        <fullName evidence="7">Acyltransf_C domain-containing protein</fullName>
    </submittedName>
</protein>
<evidence type="ECO:0000256" key="1">
    <source>
        <dbReference type="ARBA" id="ARBA00008655"/>
    </source>
</evidence>
<evidence type="ECO:0000256" key="3">
    <source>
        <dbReference type="ARBA" id="ARBA00023315"/>
    </source>
</evidence>
<accession>A0A7E4W1C5</accession>
<name>A0A7E4W1C5_PANRE</name>
<evidence type="ECO:0000313" key="6">
    <source>
        <dbReference type="Proteomes" id="UP000492821"/>
    </source>
</evidence>
<keyword evidence="4" id="KW-1133">Transmembrane helix</keyword>
<dbReference type="GO" id="GO:0005783">
    <property type="term" value="C:endoplasmic reticulum"/>
    <property type="evidence" value="ECO:0007669"/>
    <property type="project" value="TreeGrafter"/>
</dbReference>
<dbReference type="PANTHER" id="PTHR10983">
    <property type="entry name" value="1-ACYLGLYCEROL-3-PHOSPHATE ACYLTRANSFERASE-RELATED"/>
    <property type="match status" value="1"/>
</dbReference>
<keyword evidence="6" id="KW-1185">Reference proteome</keyword>
<dbReference type="Pfam" id="PF16076">
    <property type="entry name" value="Acyltransf_C"/>
    <property type="match status" value="1"/>
</dbReference>
<feature type="transmembrane region" description="Helical" evidence="4">
    <location>
        <begin position="52"/>
        <end position="70"/>
    </location>
</feature>
<keyword evidence="4" id="KW-0812">Transmembrane</keyword>
<evidence type="ECO:0000256" key="4">
    <source>
        <dbReference type="SAM" id="Phobius"/>
    </source>
</evidence>
<keyword evidence="4" id="KW-0472">Membrane</keyword>
<dbReference type="InterPro" id="IPR032098">
    <property type="entry name" value="Acyltransf_C"/>
</dbReference>
<evidence type="ECO:0000259" key="5">
    <source>
        <dbReference type="Pfam" id="PF16076"/>
    </source>
</evidence>
<dbReference type="PANTHER" id="PTHR10983:SF2">
    <property type="entry name" value="ACYL-COA:LYSOPHOSPHATIDYLGLYCEROL ACYLTRANSFERASE 1"/>
    <property type="match status" value="1"/>
</dbReference>
<proteinExistence type="inferred from homology"/>
<comment type="similarity">
    <text evidence="1">Belongs to the 1-acyl-sn-glycerol-3-phosphate acyltransferase family.</text>
</comment>
<dbReference type="AlphaFoldDB" id="A0A7E4W1C5"/>
<keyword evidence="3" id="KW-0012">Acyltransferase</keyword>
<reference evidence="7" key="2">
    <citation type="submission" date="2020-10" db="UniProtKB">
        <authorList>
            <consortium name="WormBaseParasite"/>
        </authorList>
    </citation>
    <scope>IDENTIFICATION</scope>
</reference>
<evidence type="ECO:0000256" key="2">
    <source>
        <dbReference type="ARBA" id="ARBA00022679"/>
    </source>
</evidence>
<dbReference type="WBParaSite" id="Pan_g5680.t1">
    <property type="protein sequence ID" value="Pan_g5680.t1"/>
    <property type="gene ID" value="Pan_g5680"/>
</dbReference>
<sequence length="366" mass="42984">MEEVQPTFVLFSPYAFQNNEKIEFAAKNGPLLFATISVLCMIIFGLNARDNAWLMFLPHFVIYNLVYIFGCKCNKKTFLLTQIIITYLMQGWTRAGKTVWLMDVMFRWTPFGIIGQMHGDYFIQQGKSTRDAELLRLREHLQNVFWERDRRWVILFPEGGFYYKRIDSSQKYGREHGFPHLEHVTLPRMGAVKTVLTEVGPRSDAAEELLRSKAASKIQLLKDTVGAIREKKYVKETRPPIKYVIDVTIAYMNGQPLSLGTLIFGSREKCDIAVNYKVYKADEVPFNDDIALRDWMYKAFEEKDKILDNFYEFGEFNRGETGQRIAFPWSKIIGQYLFWFSSFYVQIKIYCWIVSSIYYFIFPTYA</sequence>
<evidence type="ECO:0000313" key="7">
    <source>
        <dbReference type="WBParaSite" id="Pan_g5680.t1"/>
    </source>
</evidence>
<dbReference type="Proteomes" id="UP000492821">
    <property type="component" value="Unassembled WGS sequence"/>
</dbReference>
<feature type="transmembrane region" description="Helical" evidence="4">
    <location>
        <begin position="336"/>
        <end position="361"/>
    </location>
</feature>
<reference evidence="6" key="1">
    <citation type="journal article" date="2013" name="Genetics">
        <title>The draft genome and transcriptome of Panagrellus redivivus are shaped by the harsh demands of a free-living lifestyle.</title>
        <authorList>
            <person name="Srinivasan J."/>
            <person name="Dillman A.R."/>
            <person name="Macchietto M.G."/>
            <person name="Heikkinen L."/>
            <person name="Lakso M."/>
            <person name="Fracchia K.M."/>
            <person name="Antoshechkin I."/>
            <person name="Mortazavi A."/>
            <person name="Wong G."/>
            <person name="Sternberg P.W."/>
        </authorList>
    </citation>
    <scope>NUCLEOTIDE SEQUENCE [LARGE SCALE GENOMIC DNA]</scope>
    <source>
        <strain evidence="6">MT8872</strain>
    </source>
</reference>